<sequence length="175" mass="18808">MSSESGKSVRCTLLGVSCILLSHFIVGTIYLVKYNDLETACELLWPYCVVAVVFTGLTGCGGLWESIKASVGVKEAKKKKGKTSLTTLIAFALLIWGIIIKARITTDCINMYENKASQLYTLFQVSFWFIVGIFGLALIIVCCLIRFCGFKDLPKAPATDATATPAAPAAPAAVV</sequence>
<evidence type="ECO:0000313" key="2">
    <source>
        <dbReference type="EMBL" id="AYV84036.1"/>
    </source>
</evidence>
<evidence type="ECO:0000256" key="1">
    <source>
        <dbReference type="SAM" id="Phobius"/>
    </source>
</evidence>
<protein>
    <submittedName>
        <fullName evidence="2">Uncharacterized protein</fullName>
    </submittedName>
</protein>
<accession>A0A3G5A9U1</accession>
<name>A0A3G5A9U1_9VIRU</name>
<keyword evidence="1" id="KW-0472">Membrane</keyword>
<feature type="transmembrane region" description="Helical" evidence="1">
    <location>
        <begin position="85"/>
        <end position="105"/>
    </location>
</feature>
<organism evidence="2">
    <name type="scientific">Hyperionvirus sp</name>
    <dbReference type="NCBI Taxonomy" id="2487770"/>
    <lineage>
        <taxon>Viruses</taxon>
        <taxon>Varidnaviria</taxon>
        <taxon>Bamfordvirae</taxon>
        <taxon>Nucleocytoviricota</taxon>
        <taxon>Megaviricetes</taxon>
        <taxon>Imitervirales</taxon>
        <taxon>Mimiviridae</taxon>
        <taxon>Klosneuvirinae</taxon>
    </lineage>
</organism>
<feature type="transmembrane region" description="Helical" evidence="1">
    <location>
        <begin position="12"/>
        <end position="32"/>
    </location>
</feature>
<keyword evidence="1" id="KW-1133">Transmembrane helix</keyword>
<reference evidence="2" key="1">
    <citation type="submission" date="2018-10" db="EMBL/GenBank/DDBJ databases">
        <title>Hidden diversity of soil giant viruses.</title>
        <authorList>
            <person name="Schulz F."/>
            <person name="Alteio L."/>
            <person name="Goudeau D."/>
            <person name="Ryan E.M."/>
            <person name="Malmstrom R.R."/>
            <person name="Blanchard J."/>
            <person name="Woyke T."/>
        </authorList>
    </citation>
    <scope>NUCLEOTIDE SEQUENCE</scope>
    <source>
        <strain evidence="2">HYV1</strain>
    </source>
</reference>
<gene>
    <name evidence="2" type="ORF">Hyperionvirus16_11</name>
</gene>
<feature type="transmembrane region" description="Helical" evidence="1">
    <location>
        <begin position="44"/>
        <end position="64"/>
    </location>
</feature>
<dbReference type="EMBL" id="MK072398">
    <property type="protein sequence ID" value="AYV84036.1"/>
    <property type="molecule type" value="Genomic_DNA"/>
</dbReference>
<feature type="transmembrane region" description="Helical" evidence="1">
    <location>
        <begin position="125"/>
        <end position="145"/>
    </location>
</feature>
<keyword evidence="1" id="KW-0812">Transmembrane</keyword>
<proteinExistence type="predicted"/>